<dbReference type="OrthoDB" id="9779910at2"/>
<proteinExistence type="inferred from homology"/>
<dbReference type="eggNOG" id="COG1040">
    <property type="taxonomic scope" value="Bacteria"/>
</dbReference>
<evidence type="ECO:0000313" key="2">
    <source>
        <dbReference type="EMBL" id="KEQ25262.1"/>
    </source>
</evidence>
<gene>
    <name evidence="2" type="ORF">ET33_04175</name>
</gene>
<evidence type="ECO:0000256" key="1">
    <source>
        <dbReference type="ARBA" id="ARBA00008007"/>
    </source>
</evidence>
<accession>A0A081P3I9</accession>
<organism evidence="2 3">
    <name type="scientific">Paenibacillus tyrfis</name>
    <dbReference type="NCBI Taxonomy" id="1501230"/>
    <lineage>
        <taxon>Bacteria</taxon>
        <taxon>Bacillati</taxon>
        <taxon>Bacillota</taxon>
        <taxon>Bacilli</taxon>
        <taxon>Bacillales</taxon>
        <taxon>Paenibacillaceae</taxon>
        <taxon>Paenibacillus</taxon>
    </lineage>
</organism>
<dbReference type="Proteomes" id="UP000028123">
    <property type="component" value="Unassembled WGS sequence"/>
</dbReference>
<sequence length="259" mass="29211">MSWTEQAGRWMRLLLSGAESLLASKMEPCVACGAANDGTRKLPVCRRCWEAIPWIHEVCCSKCGRYEACPDCPRRTDTYYDQNRSAVRYDERMKEWLGQYKYRGQESLRSVLGPMLLHAYHLHRQGPSGVAAFGRPASEFISYVPLSEQRYAERGFNQAEQLASELGRLTGLPVLPLLLRTRHTDKQSFKGRMERLDDLQGVFALEPGAASQVAAACRQGRVRVYLIDDVYTTGSTLNECSRAIKTVLPLEVCGISWAR</sequence>
<comment type="caution">
    <text evidence="2">The sequence shown here is derived from an EMBL/GenBank/DDBJ whole genome shotgun (WGS) entry which is preliminary data.</text>
</comment>
<dbReference type="AlphaFoldDB" id="A0A081P3I9"/>
<dbReference type="InterPro" id="IPR029057">
    <property type="entry name" value="PRTase-like"/>
</dbReference>
<dbReference type="PANTHER" id="PTHR47505">
    <property type="entry name" value="DNA UTILIZATION PROTEIN YHGH"/>
    <property type="match status" value="1"/>
</dbReference>
<reference evidence="2 3" key="1">
    <citation type="submission" date="2014-06" db="EMBL/GenBank/DDBJ databases">
        <title>Draft genome sequence of Paenibacillus sp. MSt1.</title>
        <authorList>
            <person name="Aw Y.K."/>
            <person name="Ong K.S."/>
            <person name="Gan H.M."/>
            <person name="Lee S.M."/>
        </authorList>
    </citation>
    <scope>NUCLEOTIDE SEQUENCE [LARGE SCALE GENOMIC DNA]</scope>
    <source>
        <strain evidence="2 3">MSt1</strain>
    </source>
</reference>
<evidence type="ECO:0000313" key="3">
    <source>
        <dbReference type="Proteomes" id="UP000028123"/>
    </source>
</evidence>
<dbReference type="PANTHER" id="PTHR47505:SF1">
    <property type="entry name" value="DNA UTILIZATION PROTEIN YHGH"/>
    <property type="match status" value="1"/>
</dbReference>
<dbReference type="InterPro" id="IPR051910">
    <property type="entry name" value="ComF/GntX_DNA_util-trans"/>
</dbReference>
<dbReference type="Gene3D" id="3.40.50.2020">
    <property type="match status" value="1"/>
</dbReference>
<dbReference type="SUPFAM" id="SSF53271">
    <property type="entry name" value="PRTase-like"/>
    <property type="match status" value="1"/>
</dbReference>
<name>A0A081P3I9_9BACL</name>
<dbReference type="RefSeq" id="WP_036682903.1">
    <property type="nucleotide sequence ID" value="NZ_JNVM01000011.1"/>
</dbReference>
<comment type="similarity">
    <text evidence="1">Belongs to the ComF/GntX family.</text>
</comment>
<protein>
    <submittedName>
        <fullName evidence="2">Competence protein ComFC</fullName>
    </submittedName>
</protein>
<dbReference type="InterPro" id="IPR000836">
    <property type="entry name" value="PRTase_dom"/>
</dbReference>
<dbReference type="EMBL" id="JNVM01000011">
    <property type="protein sequence ID" value="KEQ25262.1"/>
    <property type="molecule type" value="Genomic_DNA"/>
</dbReference>
<dbReference type="CDD" id="cd06223">
    <property type="entry name" value="PRTases_typeI"/>
    <property type="match status" value="1"/>
</dbReference>
<keyword evidence="3" id="KW-1185">Reference proteome</keyword>